<protein>
    <recommendedName>
        <fullName evidence="3">PIN domain-containing protein</fullName>
    </recommendedName>
</protein>
<evidence type="ECO:0000313" key="2">
    <source>
        <dbReference type="Proteomes" id="UP000282654"/>
    </source>
</evidence>
<evidence type="ECO:0008006" key="3">
    <source>
        <dbReference type="Google" id="ProtNLM"/>
    </source>
</evidence>
<accession>A0A3N5BM90</accession>
<name>A0A3N5BM90_9THEO</name>
<dbReference type="InterPro" id="IPR029060">
    <property type="entry name" value="PIN-like_dom_sf"/>
</dbReference>
<comment type="caution">
    <text evidence="1">The sequence shown here is derived from an EMBL/GenBank/DDBJ whole genome shotgun (WGS) entry which is preliminary data.</text>
</comment>
<dbReference type="EMBL" id="RKRE01000002">
    <property type="protein sequence ID" value="RPF46865.1"/>
    <property type="molecule type" value="Genomic_DNA"/>
</dbReference>
<sequence length="57" mass="6490">MKKARALDANVILRFLTNDVPEQANRCAKLLKRVEAGAEEVWLPDLVLADIIWTLEK</sequence>
<dbReference type="AlphaFoldDB" id="A0A3N5BM90"/>
<reference evidence="1 2" key="1">
    <citation type="submission" date="2018-11" db="EMBL/GenBank/DDBJ databases">
        <title>Genomic Encyclopedia of Type Strains, Phase IV (KMG-IV): sequencing the most valuable type-strain genomes for metagenomic binning, comparative biology and taxonomic classification.</title>
        <authorList>
            <person name="Goeker M."/>
        </authorList>
    </citation>
    <scope>NUCLEOTIDE SEQUENCE [LARGE SCALE GENOMIC DNA]</scope>
    <source>
        <strain evidence="1 2">DSM 102936</strain>
    </source>
</reference>
<proteinExistence type="predicted"/>
<evidence type="ECO:0000313" key="1">
    <source>
        <dbReference type="EMBL" id="RPF46865.1"/>
    </source>
</evidence>
<dbReference type="RefSeq" id="WP_211328104.1">
    <property type="nucleotide sequence ID" value="NZ_RKRE01000002.1"/>
</dbReference>
<dbReference type="Proteomes" id="UP000282654">
    <property type="component" value="Unassembled WGS sequence"/>
</dbReference>
<keyword evidence="2" id="KW-1185">Reference proteome</keyword>
<organism evidence="1 2">
    <name type="scientific">Thermodesulfitimonas autotrophica</name>
    <dbReference type="NCBI Taxonomy" id="1894989"/>
    <lineage>
        <taxon>Bacteria</taxon>
        <taxon>Bacillati</taxon>
        <taxon>Bacillota</taxon>
        <taxon>Clostridia</taxon>
        <taxon>Thermoanaerobacterales</taxon>
        <taxon>Thermoanaerobacteraceae</taxon>
        <taxon>Thermodesulfitimonas</taxon>
    </lineage>
</organism>
<gene>
    <name evidence="1" type="ORF">EDD75_1126</name>
</gene>
<dbReference type="SUPFAM" id="SSF88723">
    <property type="entry name" value="PIN domain-like"/>
    <property type="match status" value="1"/>
</dbReference>